<dbReference type="HOGENOM" id="CLU_111934_0_0_12"/>
<name>H2CDH9_9LEPT</name>
<dbReference type="STRING" id="183.GCA_002009735_02854"/>
<sequence>MKVYLDNCCFNRPYDDQSDWKIRVETEAKQGIQDLIKAGQISLAWSYILDFENSKNPNPDRRSSIRTWKTIAVQYIRESAALLEEMDRLVNLGIKPLDALHVACAISAECTHFITTDNGILKKSSLISGISIVDPVDFIRGYKHEIGR</sequence>
<dbReference type="InterPro" id="IPR029060">
    <property type="entry name" value="PIN-like_dom_sf"/>
</dbReference>
<dbReference type="EMBL" id="JH597773">
    <property type="protein sequence ID" value="EHQ06512.1"/>
    <property type="molecule type" value="Genomic_DNA"/>
</dbReference>
<protein>
    <recommendedName>
        <fullName evidence="3">PIN domain-containing protein</fullName>
    </recommendedName>
</protein>
<reference evidence="1 2" key="1">
    <citation type="submission" date="2011-10" db="EMBL/GenBank/DDBJ databases">
        <title>The Improved High-Quality Draft genome of Leptonema illini DSM 21528.</title>
        <authorList>
            <consortium name="US DOE Joint Genome Institute (JGI-PGF)"/>
            <person name="Lucas S."/>
            <person name="Copeland A."/>
            <person name="Lapidus A."/>
            <person name="Glavina del Rio T."/>
            <person name="Dalin E."/>
            <person name="Tice H."/>
            <person name="Bruce D."/>
            <person name="Goodwin L."/>
            <person name="Pitluck S."/>
            <person name="Peters L."/>
            <person name="Mikhailova N."/>
            <person name="Held B."/>
            <person name="Kyrpides N."/>
            <person name="Mavromatis K."/>
            <person name="Ivanova N."/>
            <person name="Markowitz V."/>
            <person name="Cheng J.-F."/>
            <person name="Hugenholtz P."/>
            <person name="Woyke T."/>
            <person name="Wu D."/>
            <person name="Gronow S."/>
            <person name="Wellnitz S."/>
            <person name="Brambilla E.-M."/>
            <person name="Klenk H.-P."/>
            <person name="Eisen J.A."/>
        </authorList>
    </citation>
    <scope>NUCLEOTIDE SEQUENCE [LARGE SCALE GENOMIC DNA]</scope>
    <source>
        <strain evidence="1 2">DSM 21528</strain>
    </source>
</reference>
<evidence type="ECO:0008006" key="3">
    <source>
        <dbReference type="Google" id="ProtNLM"/>
    </source>
</evidence>
<dbReference type="Proteomes" id="UP000005737">
    <property type="component" value="Unassembled WGS sequence"/>
</dbReference>
<evidence type="ECO:0000313" key="1">
    <source>
        <dbReference type="EMBL" id="EHQ06512.1"/>
    </source>
</evidence>
<dbReference type="AlphaFoldDB" id="H2CDH9"/>
<proteinExistence type="predicted"/>
<gene>
    <name evidence="1" type="ORF">Lepil_1829</name>
</gene>
<dbReference type="SUPFAM" id="SSF88723">
    <property type="entry name" value="PIN domain-like"/>
    <property type="match status" value="1"/>
</dbReference>
<keyword evidence="2" id="KW-1185">Reference proteome</keyword>
<evidence type="ECO:0000313" key="2">
    <source>
        <dbReference type="Proteomes" id="UP000005737"/>
    </source>
</evidence>
<accession>H2CDH9</accession>
<dbReference type="RefSeq" id="WP_002772097.1">
    <property type="nucleotide sequence ID" value="NZ_JH597773.1"/>
</dbReference>
<organism evidence="1 2">
    <name type="scientific">Leptonema illini DSM 21528</name>
    <dbReference type="NCBI Taxonomy" id="929563"/>
    <lineage>
        <taxon>Bacteria</taxon>
        <taxon>Pseudomonadati</taxon>
        <taxon>Spirochaetota</taxon>
        <taxon>Spirochaetia</taxon>
        <taxon>Leptospirales</taxon>
        <taxon>Leptospiraceae</taxon>
        <taxon>Leptonema</taxon>
    </lineage>
</organism>